<dbReference type="Proteomes" id="UP000308230">
    <property type="component" value="Unassembled WGS sequence"/>
</dbReference>
<keyword evidence="2" id="KW-1185">Reference proteome</keyword>
<accession>A0A5R9F7Q1</accession>
<protein>
    <recommendedName>
        <fullName evidence="3">YtzH-like protein</fullName>
    </recommendedName>
</protein>
<comment type="caution">
    <text evidence="1">The sequence shown here is derived from an EMBL/GenBank/DDBJ whole genome shotgun (WGS) entry which is preliminary data.</text>
</comment>
<gene>
    <name evidence="1" type="ORF">FCL54_01765</name>
</gene>
<dbReference type="Pfam" id="PF14165">
    <property type="entry name" value="YtzH"/>
    <property type="match status" value="1"/>
</dbReference>
<name>A0A5R9F7Q1_9BACL</name>
<sequence length="92" mass="10593">MPIDHKHQLMILHDILQNHQIDCCGSTSEYEQLSRLAKALMNNDQMSDQAKAILQEIDSYSSNGTKQPDFNRYINDNQAQLTQWVDSINQLS</sequence>
<evidence type="ECO:0008006" key="3">
    <source>
        <dbReference type="Google" id="ProtNLM"/>
    </source>
</evidence>
<dbReference type="RefSeq" id="WP_138122534.1">
    <property type="nucleotide sequence ID" value="NZ_SWLG01000001.1"/>
</dbReference>
<dbReference type="EMBL" id="SWLG01000001">
    <property type="protein sequence ID" value="TLS39061.1"/>
    <property type="molecule type" value="Genomic_DNA"/>
</dbReference>
<evidence type="ECO:0000313" key="2">
    <source>
        <dbReference type="Proteomes" id="UP000308230"/>
    </source>
</evidence>
<reference evidence="1 2" key="1">
    <citation type="submission" date="2019-04" db="EMBL/GenBank/DDBJ databases">
        <title>Bacillus caeni sp. nov., a bacterium isolated from mangrove sediment.</title>
        <authorList>
            <person name="Huang H."/>
            <person name="Mo K."/>
            <person name="Hu Y."/>
        </authorList>
    </citation>
    <scope>NUCLEOTIDE SEQUENCE [LARGE SCALE GENOMIC DNA]</scope>
    <source>
        <strain evidence="1 2">HB172195</strain>
    </source>
</reference>
<dbReference type="AlphaFoldDB" id="A0A5R9F7Q1"/>
<dbReference type="OrthoDB" id="2968867at2"/>
<evidence type="ECO:0000313" key="1">
    <source>
        <dbReference type="EMBL" id="TLS39061.1"/>
    </source>
</evidence>
<organism evidence="1 2">
    <name type="scientific">Exobacillus caeni</name>
    <dbReference type="NCBI Taxonomy" id="2574798"/>
    <lineage>
        <taxon>Bacteria</taxon>
        <taxon>Bacillati</taxon>
        <taxon>Bacillota</taxon>
        <taxon>Bacilli</taxon>
        <taxon>Bacillales</taxon>
        <taxon>Guptibacillaceae</taxon>
        <taxon>Exobacillus</taxon>
    </lineage>
</organism>
<proteinExistence type="predicted"/>
<dbReference type="InterPro" id="IPR025547">
    <property type="entry name" value="YtzH"/>
</dbReference>